<name>A0A814HV78_9BILA</name>
<evidence type="ECO:0000259" key="2">
    <source>
        <dbReference type="Pfam" id="PF00246"/>
    </source>
</evidence>
<evidence type="ECO:0000256" key="1">
    <source>
        <dbReference type="ARBA" id="ARBA00005988"/>
    </source>
</evidence>
<sequence>MTKLNYIKICTKASYAIRTIKNKFNYTYTFGLPSQLLSYDASGASDTWAMMVAKIPYAYTVELGPTSQESYENIEFFYGFHVEDKKIKYIVERAYAGLRDYMKTFVFKINKDILSEIDKQCAFDFDILKKNSSGYWN</sequence>
<comment type="similarity">
    <text evidence="1">Belongs to the peptidase M14 family.</text>
</comment>
<dbReference type="GO" id="GO:0004181">
    <property type="term" value="F:metallocarboxypeptidase activity"/>
    <property type="evidence" value="ECO:0007669"/>
    <property type="project" value="InterPro"/>
</dbReference>
<evidence type="ECO:0000313" key="4">
    <source>
        <dbReference type="Proteomes" id="UP000663879"/>
    </source>
</evidence>
<proteinExistence type="inferred from homology"/>
<keyword evidence="4" id="KW-1185">Reference proteome</keyword>
<dbReference type="Gene3D" id="3.40.630.10">
    <property type="entry name" value="Zn peptidases"/>
    <property type="match status" value="1"/>
</dbReference>
<dbReference type="InterPro" id="IPR000834">
    <property type="entry name" value="Peptidase_M14"/>
</dbReference>
<protein>
    <recommendedName>
        <fullName evidence="2">Peptidase M14 domain-containing protein</fullName>
    </recommendedName>
</protein>
<evidence type="ECO:0000313" key="3">
    <source>
        <dbReference type="EMBL" id="CAF1015041.1"/>
    </source>
</evidence>
<dbReference type="GO" id="GO:0006508">
    <property type="term" value="P:proteolysis"/>
    <property type="evidence" value="ECO:0007669"/>
    <property type="project" value="InterPro"/>
</dbReference>
<comment type="caution">
    <text evidence="3">The sequence shown here is derived from an EMBL/GenBank/DDBJ whole genome shotgun (WGS) entry which is preliminary data.</text>
</comment>
<dbReference type="GO" id="GO:0008270">
    <property type="term" value="F:zinc ion binding"/>
    <property type="evidence" value="ECO:0007669"/>
    <property type="project" value="InterPro"/>
</dbReference>
<dbReference type="Pfam" id="PF00246">
    <property type="entry name" value="Peptidase_M14"/>
    <property type="match status" value="1"/>
</dbReference>
<dbReference type="SUPFAM" id="SSF53187">
    <property type="entry name" value="Zn-dependent exopeptidases"/>
    <property type="match status" value="1"/>
</dbReference>
<accession>A0A814HV78</accession>
<organism evidence="3 4">
    <name type="scientific">Brachionus calyciflorus</name>
    <dbReference type="NCBI Taxonomy" id="104777"/>
    <lineage>
        <taxon>Eukaryota</taxon>
        <taxon>Metazoa</taxon>
        <taxon>Spiralia</taxon>
        <taxon>Gnathifera</taxon>
        <taxon>Rotifera</taxon>
        <taxon>Eurotatoria</taxon>
        <taxon>Monogononta</taxon>
        <taxon>Pseudotrocha</taxon>
        <taxon>Ploima</taxon>
        <taxon>Brachionidae</taxon>
        <taxon>Brachionus</taxon>
    </lineage>
</organism>
<dbReference type="EMBL" id="CAJNOC010004257">
    <property type="protein sequence ID" value="CAF1015041.1"/>
    <property type="molecule type" value="Genomic_DNA"/>
</dbReference>
<reference evidence="3" key="1">
    <citation type="submission" date="2021-02" db="EMBL/GenBank/DDBJ databases">
        <authorList>
            <person name="Nowell W R."/>
        </authorList>
    </citation>
    <scope>NUCLEOTIDE SEQUENCE</scope>
    <source>
        <strain evidence="3">Ploen Becks lab</strain>
    </source>
</reference>
<dbReference type="Proteomes" id="UP000663879">
    <property type="component" value="Unassembled WGS sequence"/>
</dbReference>
<gene>
    <name evidence="3" type="ORF">OXX778_LOCUS17087</name>
</gene>
<feature type="domain" description="Peptidase M14" evidence="2">
    <location>
        <begin position="11"/>
        <end position="95"/>
    </location>
</feature>
<dbReference type="AlphaFoldDB" id="A0A814HV78"/>